<sequence length="74" mass="8690">MKTFTSVMIIILLSLCHYVDRLSQKQENSLPPQSNNKLLSPVEYQENEIDNLRKDSIYYTHQNNKEIDIYSAVN</sequence>
<dbReference type="Proteomes" id="UP000462449">
    <property type="component" value="Unassembled WGS sequence"/>
</dbReference>
<comment type="caution">
    <text evidence="1">The sequence shown here is derived from an EMBL/GenBank/DDBJ whole genome shotgun (WGS) entry which is preliminary data.</text>
</comment>
<dbReference type="EMBL" id="WOTW01000035">
    <property type="protein sequence ID" value="MUP38931.1"/>
    <property type="molecule type" value="Genomic_DNA"/>
</dbReference>
<dbReference type="Proteomes" id="UP000285951">
    <property type="component" value="Unassembled WGS sequence"/>
</dbReference>
<dbReference type="EMBL" id="QTZN02000035">
    <property type="protein sequence ID" value="MVB08136.1"/>
    <property type="molecule type" value="Genomic_DNA"/>
</dbReference>
<organism evidence="1 4">
    <name type="scientific">Labilibaculum euxinus</name>
    <dbReference type="NCBI Taxonomy" id="2686357"/>
    <lineage>
        <taxon>Bacteria</taxon>
        <taxon>Pseudomonadati</taxon>
        <taxon>Bacteroidota</taxon>
        <taxon>Bacteroidia</taxon>
        <taxon>Marinilabiliales</taxon>
        <taxon>Marinifilaceae</taxon>
        <taxon>Labilibaculum</taxon>
    </lineage>
</organism>
<evidence type="ECO:0000313" key="3">
    <source>
        <dbReference type="Proteomes" id="UP000285951"/>
    </source>
</evidence>
<evidence type="ECO:0000313" key="1">
    <source>
        <dbReference type="EMBL" id="MUP38931.1"/>
    </source>
</evidence>
<accession>A0A425XZR6</accession>
<reference evidence="2 3" key="1">
    <citation type="submission" date="2019-11" db="EMBL/GenBank/DDBJ databases">
        <title>Draft genome sequence of Labilibaculum sp. strain SYP isolated from Black Sea.</title>
        <authorList>
            <person name="Yadav S."/>
            <person name="Villanueva L."/>
        </authorList>
    </citation>
    <scope>NUCLEOTIDE SEQUENCE [LARGE SCALE GENOMIC DNA]</scope>
    <source>
        <strain evidence="2 3">44</strain>
    </source>
</reference>
<dbReference type="OrthoDB" id="9918038at2"/>
<dbReference type="RefSeq" id="WP_124994611.1">
    <property type="nucleotide sequence ID" value="NZ_JAVCNR010000014.1"/>
</dbReference>
<gene>
    <name evidence="2" type="ORF">DWB62_014015</name>
    <name evidence="1" type="ORF">GNY23_14015</name>
</gene>
<dbReference type="AlphaFoldDB" id="A0A425XZR6"/>
<protein>
    <submittedName>
        <fullName evidence="1">Uncharacterized protein</fullName>
    </submittedName>
</protein>
<name>A0A425XZR6_9BACT</name>
<reference evidence="1 4" key="2">
    <citation type="submission" date="2019-12" db="EMBL/GenBank/DDBJ databases">
        <title>Draft genome sequence of Labilibaculum sp. strain 44 isolated from deep waters of Black Sea.</title>
        <authorList>
            <person name="Yadav S."/>
            <person name="Villanueva L."/>
        </authorList>
    </citation>
    <scope>NUCLEOTIDE SEQUENCE [LARGE SCALE GENOMIC DNA]</scope>
    <source>
        <strain evidence="1 4">44</strain>
    </source>
</reference>
<evidence type="ECO:0000313" key="4">
    <source>
        <dbReference type="Proteomes" id="UP000462449"/>
    </source>
</evidence>
<proteinExistence type="predicted"/>
<evidence type="ECO:0000313" key="2">
    <source>
        <dbReference type="EMBL" id="MVB08136.1"/>
    </source>
</evidence>
<keyword evidence="3" id="KW-1185">Reference proteome</keyword>